<dbReference type="GO" id="GO:0046872">
    <property type="term" value="F:metal ion binding"/>
    <property type="evidence" value="ECO:0007669"/>
    <property type="project" value="UniProtKB-KW"/>
</dbReference>
<dbReference type="GO" id="GO:0005886">
    <property type="term" value="C:plasma membrane"/>
    <property type="evidence" value="ECO:0007669"/>
    <property type="project" value="UniProtKB-SubCell"/>
</dbReference>
<comment type="subcellular location">
    <subcellularLocation>
        <location evidence="1 14">Cell membrane</location>
        <topology evidence="1 14">Multi-pass membrane protein</topology>
    </subcellularLocation>
</comment>
<comment type="function">
    <text evidence="13 14">Fluoride-specific ion channel. Important for reducing fluoride concentration in the cell, thus reducing its toxicity.</text>
</comment>
<proteinExistence type="inferred from homology"/>
<feature type="transmembrane region" description="Helical" evidence="14">
    <location>
        <begin position="60"/>
        <end position="82"/>
    </location>
</feature>
<comment type="catalytic activity">
    <reaction evidence="12">
        <text>fluoride(in) = fluoride(out)</text>
        <dbReference type="Rhea" id="RHEA:76159"/>
        <dbReference type="ChEBI" id="CHEBI:17051"/>
    </reaction>
    <physiologicalReaction direction="left-to-right" evidence="12">
        <dbReference type="Rhea" id="RHEA:76160"/>
    </physiologicalReaction>
</comment>
<feature type="binding site" evidence="14">
    <location>
        <position position="73"/>
    </location>
    <ligand>
        <name>Na(+)</name>
        <dbReference type="ChEBI" id="CHEBI:29101"/>
        <note>structural</note>
    </ligand>
</feature>
<keyword evidence="16" id="KW-1185">Reference proteome</keyword>
<dbReference type="PANTHER" id="PTHR28259:SF16">
    <property type="entry name" value="FLUORIDE-SPECIFIC ION CHANNEL FLUC 2"/>
    <property type="match status" value="1"/>
</dbReference>
<dbReference type="AlphaFoldDB" id="A0A0U1P0E4"/>
<feature type="binding site" evidence="14">
    <location>
        <position position="70"/>
    </location>
    <ligand>
        <name>Na(+)</name>
        <dbReference type="ChEBI" id="CHEBI:29101"/>
        <note>structural</note>
    </ligand>
</feature>
<protein>
    <recommendedName>
        <fullName evidence="14">Fluoride-specific ion channel FluC</fullName>
    </recommendedName>
</protein>
<evidence type="ECO:0000256" key="11">
    <source>
        <dbReference type="ARBA" id="ARBA00035120"/>
    </source>
</evidence>
<accession>A0A0U1P0E4</accession>
<dbReference type="NCBIfam" id="NF010801">
    <property type="entry name" value="PRK14205.1"/>
    <property type="match status" value="1"/>
</dbReference>
<dbReference type="Proteomes" id="UP000199087">
    <property type="component" value="Unassembled WGS sequence"/>
</dbReference>
<dbReference type="GO" id="GO:0140114">
    <property type="term" value="P:cellular detoxification of fluoride"/>
    <property type="evidence" value="ECO:0007669"/>
    <property type="project" value="UniProtKB-UniRule"/>
</dbReference>
<keyword evidence="6 14" id="KW-1133">Transmembrane helix</keyword>
<evidence type="ECO:0000256" key="1">
    <source>
        <dbReference type="ARBA" id="ARBA00004651"/>
    </source>
</evidence>
<evidence type="ECO:0000256" key="12">
    <source>
        <dbReference type="ARBA" id="ARBA00035585"/>
    </source>
</evidence>
<dbReference type="EMBL" id="CVRB01000004">
    <property type="protein sequence ID" value="CRK83744.1"/>
    <property type="molecule type" value="Genomic_DNA"/>
</dbReference>
<dbReference type="Pfam" id="PF02537">
    <property type="entry name" value="CRCB"/>
    <property type="match status" value="1"/>
</dbReference>
<dbReference type="InterPro" id="IPR003691">
    <property type="entry name" value="FluC"/>
</dbReference>
<feature type="transmembrane region" description="Helical" evidence="14">
    <location>
        <begin position="94"/>
        <end position="115"/>
    </location>
</feature>
<dbReference type="HAMAP" id="MF_00454">
    <property type="entry name" value="FluC"/>
    <property type="match status" value="1"/>
</dbReference>
<reference evidence="16" key="1">
    <citation type="submission" date="2015-05" db="EMBL/GenBank/DDBJ databases">
        <authorList>
            <person name="Urmite Genomes"/>
        </authorList>
    </citation>
    <scope>NUCLEOTIDE SEQUENCE [LARGE SCALE GENOMIC DNA]</scope>
    <source>
        <strain evidence="16">LF1</strain>
    </source>
</reference>
<name>A0A0U1P0E4_9BACI</name>
<dbReference type="RefSeq" id="WP_090636767.1">
    <property type="nucleotide sequence ID" value="NZ_CVRB01000004.1"/>
</dbReference>
<evidence type="ECO:0000256" key="5">
    <source>
        <dbReference type="ARBA" id="ARBA00022723"/>
    </source>
</evidence>
<evidence type="ECO:0000256" key="10">
    <source>
        <dbReference type="ARBA" id="ARBA00023303"/>
    </source>
</evidence>
<evidence type="ECO:0000256" key="9">
    <source>
        <dbReference type="ARBA" id="ARBA00023136"/>
    </source>
</evidence>
<dbReference type="STRING" id="1499688.BN000_03735"/>
<keyword evidence="4 14" id="KW-0812">Transmembrane</keyword>
<evidence type="ECO:0000256" key="7">
    <source>
        <dbReference type="ARBA" id="ARBA00023053"/>
    </source>
</evidence>
<dbReference type="GO" id="GO:0062054">
    <property type="term" value="F:fluoride channel activity"/>
    <property type="evidence" value="ECO:0007669"/>
    <property type="project" value="UniProtKB-UniRule"/>
</dbReference>
<evidence type="ECO:0000256" key="14">
    <source>
        <dbReference type="HAMAP-Rule" id="MF_00454"/>
    </source>
</evidence>
<evidence type="ECO:0000256" key="3">
    <source>
        <dbReference type="ARBA" id="ARBA00022475"/>
    </source>
</evidence>
<dbReference type="NCBIfam" id="TIGR00494">
    <property type="entry name" value="crcB"/>
    <property type="match status" value="1"/>
</dbReference>
<keyword evidence="8 14" id="KW-0406">Ion transport</keyword>
<dbReference type="OrthoDB" id="9815830at2"/>
<keyword evidence="3 14" id="KW-1003">Cell membrane</keyword>
<keyword evidence="2 14" id="KW-0813">Transport</keyword>
<keyword evidence="7 14" id="KW-0915">Sodium</keyword>
<comment type="activity regulation">
    <text evidence="14">Na(+) is not transported, but it plays an essential structural role and its presence is essential for fluoride channel function.</text>
</comment>
<organism evidence="15 16">
    <name type="scientific">Neobacillus massiliamazoniensis</name>
    <dbReference type="NCBI Taxonomy" id="1499688"/>
    <lineage>
        <taxon>Bacteria</taxon>
        <taxon>Bacillati</taxon>
        <taxon>Bacillota</taxon>
        <taxon>Bacilli</taxon>
        <taxon>Bacillales</taxon>
        <taxon>Bacillaceae</taxon>
        <taxon>Neobacillus</taxon>
    </lineage>
</organism>
<evidence type="ECO:0000256" key="8">
    <source>
        <dbReference type="ARBA" id="ARBA00023065"/>
    </source>
</evidence>
<keyword evidence="9 14" id="KW-0472">Membrane</keyword>
<comment type="similarity">
    <text evidence="11 14">Belongs to the fluoride channel Fluc/FEX (TC 1.A.43) family.</text>
</comment>
<evidence type="ECO:0000256" key="4">
    <source>
        <dbReference type="ARBA" id="ARBA00022692"/>
    </source>
</evidence>
<gene>
    <name evidence="14" type="primary">fluC</name>
    <name evidence="14" type="synonym">crcB</name>
    <name evidence="15" type="ORF">BN000_03735</name>
</gene>
<evidence type="ECO:0000256" key="13">
    <source>
        <dbReference type="ARBA" id="ARBA00049940"/>
    </source>
</evidence>
<evidence type="ECO:0000256" key="6">
    <source>
        <dbReference type="ARBA" id="ARBA00022989"/>
    </source>
</evidence>
<evidence type="ECO:0000313" key="16">
    <source>
        <dbReference type="Proteomes" id="UP000199087"/>
    </source>
</evidence>
<keyword evidence="10 14" id="KW-0407">Ion channel</keyword>
<evidence type="ECO:0000256" key="2">
    <source>
        <dbReference type="ARBA" id="ARBA00022448"/>
    </source>
</evidence>
<feature type="transmembrane region" description="Helical" evidence="14">
    <location>
        <begin position="33"/>
        <end position="54"/>
    </location>
</feature>
<dbReference type="PANTHER" id="PTHR28259">
    <property type="entry name" value="FLUORIDE EXPORT PROTEIN 1-RELATED"/>
    <property type="match status" value="1"/>
</dbReference>
<feature type="transmembrane region" description="Helical" evidence="14">
    <location>
        <begin position="6"/>
        <end position="21"/>
    </location>
</feature>
<evidence type="ECO:0000313" key="15">
    <source>
        <dbReference type="EMBL" id="CRK83744.1"/>
    </source>
</evidence>
<keyword evidence="5 14" id="KW-0479">Metal-binding</keyword>
<sequence>MMEALFVSIGGFFGAISRYALSKYIQNRNKTDFPLGTLIVNLIGAFLLGLLMGMKVNGHLYSLFGIGFMGAFTTFSTFKLEAYQLKSSKKHKHFFSYVTCSYLFGIILTFCGILLGKLV</sequence>